<evidence type="ECO:0000259" key="1">
    <source>
        <dbReference type="Pfam" id="PF01551"/>
    </source>
</evidence>
<dbReference type="AlphaFoldDB" id="A0A1F4X4J4"/>
<accession>A0A1F4X4J4</accession>
<dbReference type="InterPro" id="IPR016047">
    <property type="entry name" value="M23ase_b-sheet_dom"/>
</dbReference>
<reference evidence="2 3" key="1">
    <citation type="journal article" date="2016" name="Nat. Commun.">
        <title>Thousands of microbial genomes shed light on interconnected biogeochemical processes in an aquifer system.</title>
        <authorList>
            <person name="Anantharaman K."/>
            <person name="Brown C.T."/>
            <person name="Hug L.A."/>
            <person name="Sharon I."/>
            <person name="Castelle C.J."/>
            <person name="Probst A.J."/>
            <person name="Thomas B.C."/>
            <person name="Singh A."/>
            <person name="Wilkins M.J."/>
            <person name="Karaoz U."/>
            <person name="Brodie E.L."/>
            <person name="Williams K.H."/>
            <person name="Hubbard S.S."/>
            <person name="Banfield J.F."/>
        </authorList>
    </citation>
    <scope>NUCLEOTIDE SEQUENCE [LARGE SCALE GENOMIC DNA]</scope>
</reference>
<dbReference type="EMBL" id="MEWG01000039">
    <property type="protein sequence ID" value="OGC76612.1"/>
    <property type="molecule type" value="Genomic_DNA"/>
</dbReference>
<protein>
    <recommendedName>
        <fullName evidence="1">M23ase beta-sheet core domain-containing protein</fullName>
    </recommendedName>
</protein>
<dbReference type="PANTHER" id="PTHR21666:SF270">
    <property type="entry name" value="MUREIN HYDROLASE ACTIVATOR ENVC"/>
    <property type="match status" value="1"/>
</dbReference>
<dbReference type="Pfam" id="PF01551">
    <property type="entry name" value="Peptidase_M23"/>
    <property type="match status" value="1"/>
</dbReference>
<feature type="domain" description="M23ase beta-sheet core" evidence="1">
    <location>
        <begin position="343"/>
        <end position="434"/>
    </location>
</feature>
<name>A0A1F4X4J4_UNCKA</name>
<evidence type="ECO:0000313" key="2">
    <source>
        <dbReference type="EMBL" id="OGC76612.1"/>
    </source>
</evidence>
<proteinExistence type="predicted"/>
<gene>
    <name evidence="2" type="ORF">A2619_04125</name>
</gene>
<dbReference type="GO" id="GO:0004222">
    <property type="term" value="F:metalloendopeptidase activity"/>
    <property type="evidence" value="ECO:0007669"/>
    <property type="project" value="TreeGrafter"/>
</dbReference>
<sequence length="482" mass="52614">MILLAVLLLPTLLCIVTLSAVAVLGVFKDTIPDWYEQKIAEFLGIDNTASSTYKLDVKDEETIISLGFDPEVVANSLAAINWVAEGEKKTKIDLGMMLTIRQYESAGGTNMGSCSAKAVAAELTNIDPAVELAAIDWHLAYWRDHRVISRNPIAAKYIFDDYSGYIGHCAAAEMGSQGILPSTGLKICRDGLSKSSDEDVASCDYWLPKTASFATAWWLQAIGYSAELSDEEKVAKLFGWNQLLGYRQDLVRRAAEINAQFGASTFAGTQLDIQTQYHTSAQGFLAEIVSEFLGLFGLLPENVSVAASGEAQEWLGLPLKPQDNLGITQDWKATLLINDAAPFHEGIDWGCRVGAPILAVADGTVVNPAHPAYKYDPVGWGIALWIDHGGIFSFYGHLNKLLVNYGDPVKKGDVVAECGRTGFVTGPHLHFGVTNLHPDKFTRWYQLDPGWVSPYDYLGKWSGNTVVDLAAVEVKEVEESIK</sequence>
<comment type="caution">
    <text evidence="2">The sequence shown here is derived from an EMBL/GenBank/DDBJ whole genome shotgun (WGS) entry which is preliminary data.</text>
</comment>
<dbReference type="PANTHER" id="PTHR21666">
    <property type="entry name" value="PEPTIDASE-RELATED"/>
    <property type="match status" value="1"/>
</dbReference>
<dbReference type="InterPro" id="IPR011055">
    <property type="entry name" value="Dup_hybrid_motif"/>
</dbReference>
<dbReference type="Proteomes" id="UP000176815">
    <property type="component" value="Unassembled WGS sequence"/>
</dbReference>
<dbReference type="Gene3D" id="2.70.70.10">
    <property type="entry name" value="Glucose Permease (Domain IIA)"/>
    <property type="match status" value="1"/>
</dbReference>
<evidence type="ECO:0000313" key="3">
    <source>
        <dbReference type="Proteomes" id="UP000176815"/>
    </source>
</evidence>
<dbReference type="SUPFAM" id="SSF51261">
    <property type="entry name" value="Duplicated hybrid motif"/>
    <property type="match status" value="1"/>
</dbReference>
<dbReference type="InterPro" id="IPR050570">
    <property type="entry name" value="Cell_wall_metabolism_enzyme"/>
</dbReference>
<organism evidence="2 3">
    <name type="scientific">candidate division WWE3 bacterium RIFOXYD1_FULL_39_9</name>
    <dbReference type="NCBI Taxonomy" id="1802649"/>
    <lineage>
        <taxon>Bacteria</taxon>
        <taxon>Katanobacteria</taxon>
    </lineage>
</organism>
<dbReference type="CDD" id="cd12797">
    <property type="entry name" value="M23_peptidase"/>
    <property type="match status" value="1"/>
</dbReference>